<keyword evidence="4 12" id="KW-0698">rRNA processing</keyword>
<evidence type="ECO:0000256" key="2">
    <source>
        <dbReference type="ARBA" id="ARBA00022485"/>
    </source>
</evidence>
<name>A0A1V4INZ0_9CLOT</name>
<comment type="similarity">
    <text evidence="12">Belongs to the radical SAM superfamily. RlmN family.</text>
</comment>
<dbReference type="HAMAP" id="MF_01849">
    <property type="entry name" value="RNA_methyltr_RlmN"/>
    <property type="match status" value="1"/>
</dbReference>
<dbReference type="InterPro" id="IPR027492">
    <property type="entry name" value="RNA_MTrfase_RlmN"/>
</dbReference>
<keyword evidence="7 12" id="KW-0949">S-adenosyl-L-methionine</keyword>
<dbReference type="InterPro" id="IPR058240">
    <property type="entry name" value="rSAM_sf"/>
</dbReference>
<feature type="binding site" evidence="12">
    <location>
        <begin position="212"/>
        <end position="214"/>
    </location>
    <ligand>
        <name>S-adenosyl-L-methionine</name>
        <dbReference type="ChEBI" id="CHEBI:59789"/>
    </ligand>
</feature>
<keyword evidence="9 12" id="KW-0479">Metal-binding</keyword>
<dbReference type="GO" id="GO:0070475">
    <property type="term" value="P:rRNA base methylation"/>
    <property type="evidence" value="ECO:0007669"/>
    <property type="project" value="UniProtKB-UniRule"/>
</dbReference>
<accession>A0A1V4INZ0</accession>
<evidence type="ECO:0000256" key="1">
    <source>
        <dbReference type="ARBA" id="ARBA00004496"/>
    </source>
</evidence>
<dbReference type="InterPro" id="IPR040072">
    <property type="entry name" value="Methyltransferase_A"/>
</dbReference>
<dbReference type="Pfam" id="PF21016">
    <property type="entry name" value="RlmN_N"/>
    <property type="match status" value="1"/>
</dbReference>
<evidence type="ECO:0000256" key="11">
    <source>
        <dbReference type="ARBA" id="ARBA00023014"/>
    </source>
</evidence>
<dbReference type="GO" id="GO:0005737">
    <property type="term" value="C:cytoplasm"/>
    <property type="evidence" value="ECO:0007669"/>
    <property type="project" value="UniProtKB-SubCell"/>
</dbReference>
<dbReference type="STRING" id="1450648.CLORY_20640"/>
<evidence type="ECO:0000256" key="5">
    <source>
        <dbReference type="ARBA" id="ARBA00022603"/>
    </source>
</evidence>
<dbReference type="InterPro" id="IPR013785">
    <property type="entry name" value="Aldolase_TIM"/>
</dbReference>
<dbReference type="FunFam" id="3.20.20.70:FF:000014">
    <property type="entry name" value="Probable dual-specificity RNA methyltransferase RlmN"/>
    <property type="match status" value="1"/>
</dbReference>
<evidence type="ECO:0000256" key="4">
    <source>
        <dbReference type="ARBA" id="ARBA00022552"/>
    </source>
</evidence>
<gene>
    <name evidence="12 14" type="primary">rlmN</name>
    <name evidence="14" type="ORF">CLORY_20640</name>
</gene>
<dbReference type="PIRSF" id="PIRSF006004">
    <property type="entry name" value="CHP00048"/>
    <property type="match status" value="1"/>
</dbReference>
<dbReference type="Gene3D" id="1.10.150.530">
    <property type="match status" value="1"/>
</dbReference>
<protein>
    <recommendedName>
        <fullName evidence="12">Probable dual-specificity RNA methyltransferase RlmN</fullName>
        <ecNumber evidence="12">2.1.1.192</ecNumber>
    </recommendedName>
    <alternativeName>
        <fullName evidence="12">23S rRNA (adenine(2503)-C(2))-methyltransferase</fullName>
    </alternativeName>
    <alternativeName>
        <fullName evidence="12">23S rRNA m2A2503 methyltransferase</fullName>
    </alternativeName>
    <alternativeName>
        <fullName evidence="12">Ribosomal RNA large subunit methyltransferase N</fullName>
    </alternativeName>
    <alternativeName>
        <fullName evidence="12">tRNA (adenine(37)-C(2))-methyltransferase</fullName>
    </alternativeName>
    <alternativeName>
        <fullName evidence="12">tRNA m2A37 methyltransferase</fullName>
    </alternativeName>
</protein>
<dbReference type="GO" id="GO:0046872">
    <property type="term" value="F:metal ion binding"/>
    <property type="evidence" value="ECO:0007669"/>
    <property type="project" value="UniProtKB-KW"/>
</dbReference>
<organism evidence="14 15">
    <name type="scientific">Clostridium oryzae</name>
    <dbReference type="NCBI Taxonomy" id="1450648"/>
    <lineage>
        <taxon>Bacteria</taxon>
        <taxon>Bacillati</taxon>
        <taxon>Bacillota</taxon>
        <taxon>Clostridia</taxon>
        <taxon>Eubacteriales</taxon>
        <taxon>Clostridiaceae</taxon>
        <taxon>Clostridium</taxon>
    </lineage>
</organism>
<keyword evidence="5 12" id="KW-0489">Methyltransferase</keyword>
<feature type="binding site" evidence="12">
    <location>
        <position position="189"/>
    </location>
    <ligand>
        <name>S-adenosyl-L-methionine</name>
        <dbReference type="ChEBI" id="CHEBI:59789"/>
    </ligand>
</feature>
<comment type="function">
    <text evidence="12">Specifically methylates position 2 of adenine 2503 in 23S rRNA and position 2 of adenine 37 in tRNAs.</text>
</comment>
<reference evidence="14 15" key="1">
    <citation type="submission" date="2017-03" db="EMBL/GenBank/DDBJ databases">
        <title>Genome sequence of Clostridium oryzae DSM 28571.</title>
        <authorList>
            <person name="Poehlein A."/>
            <person name="Daniel R."/>
        </authorList>
    </citation>
    <scope>NUCLEOTIDE SEQUENCE [LARGE SCALE GENOMIC DNA]</scope>
    <source>
        <strain evidence="14 15">DSM 28571</strain>
    </source>
</reference>
<feature type="domain" description="Radical SAM core" evidence="13">
    <location>
        <begin position="96"/>
        <end position="326"/>
    </location>
</feature>
<dbReference type="EMBL" id="MZGV01000019">
    <property type="protein sequence ID" value="OPJ61758.1"/>
    <property type="molecule type" value="Genomic_DNA"/>
</dbReference>
<dbReference type="PROSITE" id="PS51918">
    <property type="entry name" value="RADICAL_SAM"/>
    <property type="match status" value="1"/>
</dbReference>
<dbReference type="PANTHER" id="PTHR30544">
    <property type="entry name" value="23S RRNA METHYLTRANSFERASE"/>
    <property type="match status" value="1"/>
</dbReference>
<dbReference type="SFLD" id="SFLDF00275">
    <property type="entry name" value="adenosine_C2_methyltransferase"/>
    <property type="match status" value="1"/>
</dbReference>
<dbReference type="InterPro" id="IPR048641">
    <property type="entry name" value="RlmN_N"/>
</dbReference>
<dbReference type="Pfam" id="PF04055">
    <property type="entry name" value="Radical_SAM"/>
    <property type="match status" value="1"/>
</dbReference>
<dbReference type="SFLD" id="SFLDG01062">
    <property type="entry name" value="methyltransferase_(Class_A)"/>
    <property type="match status" value="1"/>
</dbReference>
<dbReference type="GO" id="GO:0030488">
    <property type="term" value="P:tRNA methylation"/>
    <property type="evidence" value="ECO:0007669"/>
    <property type="project" value="UniProtKB-UniRule"/>
</dbReference>
<comment type="subcellular location">
    <subcellularLocation>
        <location evidence="1 12">Cytoplasm</location>
    </subcellularLocation>
</comment>
<dbReference type="PANTHER" id="PTHR30544:SF5">
    <property type="entry name" value="RADICAL SAM CORE DOMAIN-CONTAINING PROTEIN"/>
    <property type="match status" value="1"/>
</dbReference>
<evidence type="ECO:0000256" key="12">
    <source>
        <dbReference type="HAMAP-Rule" id="MF_01849"/>
    </source>
</evidence>
<feature type="binding site" evidence="12">
    <location>
        <position position="114"/>
    </location>
    <ligand>
        <name>[4Fe-4S] cluster</name>
        <dbReference type="ChEBI" id="CHEBI:49883"/>
        <note>4Fe-4S-S-AdoMet</note>
    </ligand>
</feature>
<dbReference type="SUPFAM" id="SSF102114">
    <property type="entry name" value="Radical SAM enzymes"/>
    <property type="match status" value="1"/>
</dbReference>
<sequence>MKNILDLNINELEIWMKEHKQSSFRAAQIFQWIYKRVYDFDNMTNIPKSLINDLKKEYYIEIPNIVKSLVSQLDETVKLLYRFSDGNIIEAVVMKYKHGNTICISSQVGCRMGCKFCASTIDGMVRNLSAGEMISEILCAEDFVKESISHIVIMGSGEPMDNYDNIIKFIDLANSKHGLNIGQRKITISTCGIVPKIIQMADRKYQITLAISLHASTDEKRKEIMPIANKYSIDEVIKACRYYINMTSRRITFEYALISDVNDSNEDAENLVKLLQGLLCHVNLIPVNNVREREYHKSSKDRIHTFKTILERNGIQTTVRRELGADINAACGQLRKNYMDYEKK</sequence>
<dbReference type="CDD" id="cd01335">
    <property type="entry name" value="Radical_SAM"/>
    <property type="match status" value="1"/>
</dbReference>
<dbReference type="GO" id="GO:0051539">
    <property type="term" value="F:4 iron, 4 sulfur cluster binding"/>
    <property type="evidence" value="ECO:0007669"/>
    <property type="project" value="UniProtKB-UniRule"/>
</dbReference>
<dbReference type="Proteomes" id="UP000190080">
    <property type="component" value="Unassembled WGS sequence"/>
</dbReference>
<evidence type="ECO:0000256" key="7">
    <source>
        <dbReference type="ARBA" id="ARBA00022691"/>
    </source>
</evidence>
<feature type="binding site" evidence="12">
    <location>
        <position position="117"/>
    </location>
    <ligand>
        <name>[4Fe-4S] cluster</name>
        <dbReference type="ChEBI" id="CHEBI:49883"/>
        <note>4Fe-4S-S-AdoMet</note>
    </ligand>
</feature>
<dbReference type="GO" id="GO:0000049">
    <property type="term" value="F:tRNA binding"/>
    <property type="evidence" value="ECO:0007669"/>
    <property type="project" value="UniProtKB-UniRule"/>
</dbReference>
<evidence type="ECO:0000256" key="3">
    <source>
        <dbReference type="ARBA" id="ARBA00022490"/>
    </source>
</evidence>
<dbReference type="InterPro" id="IPR007197">
    <property type="entry name" value="rSAM"/>
</dbReference>
<evidence type="ECO:0000256" key="9">
    <source>
        <dbReference type="ARBA" id="ARBA00022723"/>
    </source>
</evidence>
<dbReference type="RefSeq" id="WP_079423965.1">
    <property type="nucleotide sequence ID" value="NZ_MZGV01000019.1"/>
</dbReference>
<evidence type="ECO:0000259" key="13">
    <source>
        <dbReference type="PROSITE" id="PS51918"/>
    </source>
</evidence>
<keyword evidence="15" id="KW-1185">Reference proteome</keyword>
<keyword evidence="11 12" id="KW-0411">Iron-sulfur</keyword>
<dbReference type="SFLD" id="SFLDS00029">
    <property type="entry name" value="Radical_SAM"/>
    <property type="match status" value="1"/>
</dbReference>
<dbReference type="GO" id="GO:0070040">
    <property type="term" value="F:rRNA (adenine(2503)-C2-)-methyltransferase activity"/>
    <property type="evidence" value="ECO:0007669"/>
    <property type="project" value="UniProtKB-UniRule"/>
</dbReference>
<feature type="binding site" evidence="12">
    <location>
        <position position="288"/>
    </location>
    <ligand>
        <name>S-adenosyl-L-methionine</name>
        <dbReference type="ChEBI" id="CHEBI:59789"/>
    </ligand>
</feature>
<comment type="catalytic activity">
    <reaction evidence="12">
        <text>adenosine(2503) in 23S rRNA + 2 reduced [2Fe-2S]-[ferredoxin] + 2 S-adenosyl-L-methionine = 2-methyladenosine(2503) in 23S rRNA + 5'-deoxyadenosine + L-methionine + 2 oxidized [2Fe-2S]-[ferredoxin] + S-adenosyl-L-homocysteine</text>
        <dbReference type="Rhea" id="RHEA:42916"/>
        <dbReference type="Rhea" id="RHEA-COMP:10000"/>
        <dbReference type="Rhea" id="RHEA-COMP:10001"/>
        <dbReference type="Rhea" id="RHEA-COMP:10152"/>
        <dbReference type="Rhea" id="RHEA-COMP:10282"/>
        <dbReference type="ChEBI" id="CHEBI:17319"/>
        <dbReference type="ChEBI" id="CHEBI:33737"/>
        <dbReference type="ChEBI" id="CHEBI:33738"/>
        <dbReference type="ChEBI" id="CHEBI:57844"/>
        <dbReference type="ChEBI" id="CHEBI:57856"/>
        <dbReference type="ChEBI" id="CHEBI:59789"/>
        <dbReference type="ChEBI" id="CHEBI:74411"/>
        <dbReference type="ChEBI" id="CHEBI:74497"/>
        <dbReference type="EC" id="2.1.1.192"/>
    </reaction>
</comment>
<evidence type="ECO:0000313" key="14">
    <source>
        <dbReference type="EMBL" id="OPJ61758.1"/>
    </source>
</evidence>
<evidence type="ECO:0000256" key="8">
    <source>
        <dbReference type="ARBA" id="ARBA00022694"/>
    </source>
</evidence>
<dbReference type="OrthoDB" id="9793973at2"/>
<dbReference type="Gene3D" id="3.20.20.70">
    <property type="entry name" value="Aldolase class I"/>
    <property type="match status" value="1"/>
</dbReference>
<feature type="active site" description="S-methylcysteine intermediate" evidence="12">
    <location>
        <position position="331"/>
    </location>
</feature>
<keyword evidence="8 12" id="KW-0819">tRNA processing</keyword>
<feature type="binding site" evidence="12">
    <location>
        <position position="110"/>
    </location>
    <ligand>
        <name>[4Fe-4S] cluster</name>
        <dbReference type="ChEBI" id="CHEBI:49883"/>
        <note>4Fe-4S-S-AdoMet</note>
    </ligand>
</feature>
<dbReference type="InterPro" id="IPR004383">
    <property type="entry name" value="rRNA_lsu_MTrfase_RlmN/Cfr"/>
</dbReference>
<feature type="active site" description="Proton acceptor" evidence="12">
    <location>
        <position position="90"/>
    </location>
</feature>
<comment type="caution">
    <text evidence="14">The sequence shown here is derived from an EMBL/GenBank/DDBJ whole genome shotgun (WGS) entry which is preliminary data.</text>
</comment>
<evidence type="ECO:0000313" key="15">
    <source>
        <dbReference type="Proteomes" id="UP000190080"/>
    </source>
</evidence>
<comment type="catalytic activity">
    <reaction evidence="12">
        <text>adenosine(37) in tRNA + 2 reduced [2Fe-2S]-[ferredoxin] + 2 S-adenosyl-L-methionine = 2-methyladenosine(37) in tRNA + 5'-deoxyadenosine + L-methionine + 2 oxidized [2Fe-2S]-[ferredoxin] + S-adenosyl-L-homocysteine</text>
        <dbReference type="Rhea" id="RHEA:43332"/>
        <dbReference type="Rhea" id="RHEA-COMP:10000"/>
        <dbReference type="Rhea" id="RHEA-COMP:10001"/>
        <dbReference type="Rhea" id="RHEA-COMP:10162"/>
        <dbReference type="Rhea" id="RHEA-COMP:10485"/>
        <dbReference type="ChEBI" id="CHEBI:17319"/>
        <dbReference type="ChEBI" id="CHEBI:33737"/>
        <dbReference type="ChEBI" id="CHEBI:33738"/>
        <dbReference type="ChEBI" id="CHEBI:57844"/>
        <dbReference type="ChEBI" id="CHEBI:57856"/>
        <dbReference type="ChEBI" id="CHEBI:59789"/>
        <dbReference type="ChEBI" id="CHEBI:74411"/>
        <dbReference type="ChEBI" id="CHEBI:74497"/>
        <dbReference type="EC" id="2.1.1.192"/>
    </reaction>
</comment>
<dbReference type="AlphaFoldDB" id="A0A1V4INZ0"/>
<dbReference type="EC" id="2.1.1.192" evidence="12"/>
<proteinExistence type="inferred from homology"/>
<comment type="miscellaneous">
    <text evidence="12">Reaction proceeds by a ping-pong mechanism involving intermediate methylation of a conserved cysteine residue.</text>
</comment>
<comment type="caution">
    <text evidence="12">Lacks conserved residue(s) required for the propagation of feature annotation.</text>
</comment>
<keyword evidence="2 12" id="KW-0004">4Fe-4S</keyword>
<dbReference type="NCBIfam" id="TIGR00048">
    <property type="entry name" value="rRNA_mod_RlmN"/>
    <property type="match status" value="1"/>
</dbReference>
<keyword evidence="6 12" id="KW-0808">Transferase</keyword>
<keyword evidence="3 12" id="KW-0963">Cytoplasm</keyword>
<keyword evidence="10 12" id="KW-0408">Iron</keyword>
<feature type="binding site" evidence="12">
    <location>
        <begin position="157"/>
        <end position="158"/>
    </location>
    <ligand>
        <name>S-adenosyl-L-methionine</name>
        <dbReference type="ChEBI" id="CHEBI:59789"/>
    </ligand>
</feature>
<comment type="cofactor">
    <cofactor evidence="12">
        <name>[4Fe-4S] cluster</name>
        <dbReference type="ChEBI" id="CHEBI:49883"/>
    </cofactor>
    <text evidence="12">Binds 1 [4Fe-4S] cluster. The cluster is coordinated with 3 cysteines and an exchangeable S-adenosyl-L-methionine.</text>
</comment>
<evidence type="ECO:0000256" key="10">
    <source>
        <dbReference type="ARBA" id="ARBA00023004"/>
    </source>
</evidence>
<dbReference type="GO" id="GO:0002935">
    <property type="term" value="F:tRNA (adenine(37)-C2)-methyltransferase activity"/>
    <property type="evidence" value="ECO:0007669"/>
    <property type="project" value="UniProtKB-UniRule"/>
</dbReference>
<evidence type="ECO:0000256" key="6">
    <source>
        <dbReference type="ARBA" id="ARBA00022679"/>
    </source>
</evidence>
<keyword evidence="12" id="KW-1015">Disulfide bond</keyword>
<dbReference type="GO" id="GO:0019843">
    <property type="term" value="F:rRNA binding"/>
    <property type="evidence" value="ECO:0007669"/>
    <property type="project" value="UniProtKB-UniRule"/>
</dbReference>